<dbReference type="Pfam" id="PF02738">
    <property type="entry name" value="MoCoBD_1"/>
    <property type="match status" value="1"/>
</dbReference>
<dbReference type="PANTHER" id="PTHR47495:SF1">
    <property type="entry name" value="BLL3820 PROTEIN"/>
    <property type="match status" value="1"/>
</dbReference>
<dbReference type="Proteomes" id="UP001594351">
    <property type="component" value="Unassembled WGS sequence"/>
</dbReference>
<keyword evidence="3" id="KW-1185">Reference proteome</keyword>
<reference evidence="2 3" key="1">
    <citation type="submission" date="2024-09" db="EMBL/GenBank/DDBJ databases">
        <title>Laminarin stimulates single cell rates of sulfate reduction while oxygen inhibits transcriptomic activity in coastal marine sediment.</title>
        <authorList>
            <person name="Lindsay M."/>
            <person name="Orcutt B."/>
            <person name="Emerson D."/>
            <person name="Stepanauskas R."/>
            <person name="D'Angelo T."/>
        </authorList>
    </citation>
    <scope>NUCLEOTIDE SEQUENCE [LARGE SCALE GENOMIC DNA]</scope>
    <source>
        <strain evidence="2">SAG AM-311-K15</strain>
    </source>
</reference>
<dbReference type="InterPro" id="IPR012368">
    <property type="entry name" value="OxRdtase_Mopterin-bd_su_IorB"/>
</dbReference>
<dbReference type="SMART" id="SM01008">
    <property type="entry name" value="Ald_Xan_dh_C"/>
    <property type="match status" value="1"/>
</dbReference>
<dbReference type="InterPro" id="IPR037165">
    <property type="entry name" value="AldOxase/xan_DH_Mopterin-bd_sf"/>
</dbReference>
<evidence type="ECO:0000313" key="2">
    <source>
        <dbReference type="EMBL" id="MFC1852054.1"/>
    </source>
</evidence>
<dbReference type="Gene3D" id="3.90.1170.50">
    <property type="entry name" value="Aldehyde oxidase/xanthine dehydrogenase, a/b hammerhead"/>
    <property type="match status" value="1"/>
</dbReference>
<feature type="non-terminal residue" evidence="2">
    <location>
        <position position="1"/>
    </location>
</feature>
<dbReference type="InterPro" id="IPR046867">
    <property type="entry name" value="AldOxase/xan_DH_MoCoBD2"/>
</dbReference>
<comment type="caution">
    <text evidence="2">The sequence shown here is derived from an EMBL/GenBank/DDBJ whole genome shotgun (WGS) entry which is preliminary data.</text>
</comment>
<dbReference type="InterPro" id="IPR008274">
    <property type="entry name" value="AldOxase/xan_DH_MoCoBD1"/>
</dbReference>
<dbReference type="PIRSF" id="PIRSF036389">
    <property type="entry name" value="IOR_B"/>
    <property type="match status" value="1"/>
</dbReference>
<evidence type="ECO:0000259" key="1">
    <source>
        <dbReference type="SMART" id="SM01008"/>
    </source>
</evidence>
<sequence>FLKDMSILGGGIMISMSLNSPDLLARTSREGYLASRLPTDFNAFLRIGVDERITLLTGKVELGQGVITSLPQLLAEELDVSYEAVDILMGDTDLCPWDAGTFGSLSIRYFGIFLREAAAEAVGVLKELAAEHLKTPVNDLETADGAVYVKSEPGRKISYGQLTKGKIIERHLPDVPPLETAADYTVMGKSHPRRDTRDKVTGRARYAGDIRVPGMLYASVLRPPAHGAVLKKVDLSAAQKMAGVTVVQDGDFIATLHHNPDEAAEALASIEAEYLEPLTGINHDNIFEHLLKNAPAPEISKEQGRLEVGAELSTHQFDETYYNAYVAHSPLETHTATAMIEGDKIVVWSSTQQPFGDRKLIAQTLNMPEEKIQVKTPYVGGGFGGKNSSQQAAEAARLAKMTGRPVQVAWTRKEEIFYDTFRPAAIVQIKSGLDGAGRIVYWDYTVYYAGTRGSEPNYDIPHLRVASAGSWRGSSASIHPFAVGPWRAPANNTNVFARELQMNLMAAQAKIDPLEFRLANLKDERMITVLKAAAKAFDWNSSQTPSGRGQGIACGVDAGTYVATMADVEVHKISCEIKVNRIVCAQDMGFVVNPTGARSQIEGCLTMGLGYALGEQIRFQNGKILDHNFDTYIIPRFSWVPTIETVLVDNYSLAPQGGGEPAIITMGGVIATAVFDAVGAVCTSLPITPLNVLKAIKKGKISGRTGP</sequence>
<dbReference type="InterPro" id="IPR000674">
    <property type="entry name" value="Ald_Oxase/Xan_DH_a/b"/>
</dbReference>
<dbReference type="PANTHER" id="PTHR47495">
    <property type="entry name" value="ALDEHYDE DEHYDROGENASE"/>
    <property type="match status" value="1"/>
</dbReference>
<dbReference type="Gene3D" id="3.30.365.10">
    <property type="entry name" value="Aldehyde oxidase/xanthine dehydrogenase, molybdopterin binding domain"/>
    <property type="match status" value="4"/>
</dbReference>
<dbReference type="Pfam" id="PF20256">
    <property type="entry name" value="MoCoBD_2"/>
    <property type="match status" value="2"/>
</dbReference>
<dbReference type="EMBL" id="JBHPBY010000259">
    <property type="protein sequence ID" value="MFC1852054.1"/>
    <property type="molecule type" value="Genomic_DNA"/>
</dbReference>
<proteinExistence type="predicted"/>
<gene>
    <name evidence="2" type="ORF">ACFL27_17815</name>
</gene>
<name>A0ABV6Z0R8_UNCC1</name>
<dbReference type="SUPFAM" id="SSF56003">
    <property type="entry name" value="Molybdenum cofactor-binding domain"/>
    <property type="match status" value="2"/>
</dbReference>
<dbReference type="InterPro" id="IPR052516">
    <property type="entry name" value="N-heterocyclic_Hydroxylase"/>
</dbReference>
<evidence type="ECO:0000313" key="3">
    <source>
        <dbReference type="Proteomes" id="UP001594351"/>
    </source>
</evidence>
<feature type="domain" description="Aldehyde oxidase/xanthine dehydrogenase a/b hammerhead" evidence="1">
    <location>
        <begin position="201"/>
        <end position="279"/>
    </location>
</feature>
<organism evidence="2 3">
    <name type="scientific">candidate division CSSED10-310 bacterium</name>
    <dbReference type="NCBI Taxonomy" id="2855610"/>
    <lineage>
        <taxon>Bacteria</taxon>
        <taxon>Bacteria division CSSED10-310</taxon>
    </lineage>
</organism>
<protein>
    <submittedName>
        <fullName evidence="2">Molybdopterin cofactor-binding domain-containing protein</fullName>
    </submittedName>
</protein>
<accession>A0ABV6Z0R8</accession>